<comment type="caution">
    <text evidence="1">The sequence shown here is derived from an EMBL/GenBank/DDBJ whole genome shotgun (WGS) entry which is preliminary data.</text>
</comment>
<organism evidence="1 2">
    <name type="scientific">Pseudoalteromonas phenolica</name>
    <dbReference type="NCBI Taxonomy" id="161398"/>
    <lineage>
        <taxon>Bacteria</taxon>
        <taxon>Pseudomonadati</taxon>
        <taxon>Pseudomonadota</taxon>
        <taxon>Gammaproteobacteria</taxon>
        <taxon>Alteromonadales</taxon>
        <taxon>Pseudoalteromonadaceae</taxon>
        <taxon>Pseudoalteromonas</taxon>
    </lineage>
</organism>
<name>A0A5R9Q0T2_9GAMM</name>
<dbReference type="EMBL" id="PPSW01000022">
    <property type="protein sequence ID" value="TLX46434.1"/>
    <property type="molecule type" value="Genomic_DNA"/>
</dbReference>
<dbReference type="RefSeq" id="WP_138482360.1">
    <property type="nucleotide sequence ID" value="NZ_PPSW01000022.1"/>
</dbReference>
<dbReference type="AlphaFoldDB" id="A0A5R9Q0T2"/>
<gene>
    <name evidence="1" type="ORF">C1E24_13785</name>
</gene>
<reference evidence="1 2" key="1">
    <citation type="submission" date="2018-01" db="EMBL/GenBank/DDBJ databases">
        <title>Co-occurrence of chitin degradation, pigmentation and bioactivity in marine Pseudoalteromonas.</title>
        <authorList>
            <person name="Paulsen S."/>
            <person name="Gram L."/>
            <person name="Machado H."/>
        </authorList>
    </citation>
    <scope>NUCLEOTIDE SEQUENCE [LARGE SCALE GENOMIC DNA]</scope>
    <source>
        <strain evidence="1 2">S3663</strain>
    </source>
</reference>
<evidence type="ECO:0000313" key="2">
    <source>
        <dbReference type="Proteomes" id="UP000309186"/>
    </source>
</evidence>
<dbReference type="OrthoDB" id="8478808at2"/>
<protein>
    <recommendedName>
        <fullName evidence="3">Dienelactone hydrolase domain-containing protein</fullName>
    </recommendedName>
</protein>
<accession>A0A5R9Q0T2</accession>
<dbReference type="Proteomes" id="UP000309186">
    <property type="component" value="Unassembled WGS sequence"/>
</dbReference>
<proteinExistence type="predicted"/>
<sequence length="198" mass="22730">MRTLIVSDIFGCTNQLKSFCEQFSGELLIVSPYEATTADNELHEQLMYDKFIDRLGHDGYANKVQETLIKFSPDFIIAFSAGATAAWRALAMTPLKRVQKMIAFYPGQIRHFTSLNPNCHVDIYFPDVEKHFDLNPVIATLKTIPCLYVVKSRYKHGFMNALSENFNHDAYEHYAQICLNEQQNLQEITDNHLLSCQV</sequence>
<evidence type="ECO:0008006" key="3">
    <source>
        <dbReference type="Google" id="ProtNLM"/>
    </source>
</evidence>
<evidence type="ECO:0000313" key="1">
    <source>
        <dbReference type="EMBL" id="TLX46434.1"/>
    </source>
</evidence>